<dbReference type="Proteomes" id="UP000198859">
    <property type="component" value="Chromosome I"/>
</dbReference>
<sequence>MSEQTTSPAPLHHQQSIVVHASAEDLYDLVSDVTRTGEWSPICQACWWDDETRPATVGAWFTGRNVTPTRTWETRSQVVAAARGREFAWLVGEGYVRWGFTLDHGDDGTLLTESWDFLPAGLAFFREKYADQADAQVQDRTDAALSGIPVTLAAIKRIAEQGA</sequence>
<evidence type="ECO:0000313" key="1">
    <source>
        <dbReference type="EMBL" id="SDT10459.1"/>
    </source>
</evidence>
<dbReference type="InterPro" id="IPR023393">
    <property type="entry name" value="START-like_dom_sf"/>
</dbReference>
<gene>
    <name evidence="1" type="ORF">SAMN04488570_3537</name>
</gene>
<protein>
    <submittedName>
        <fullName evidence="1">Ribosome association toxin PasT (RatA) of the RatAB toxin-antitoxin module</fullName>
    </submittedName>
</protein>
<dbReference type="CDD" id="cd07812">
    <property type="entry name" value="SRPBCC"/>
    <property type="match status" value="1"/>
</dbReference>
<proteinExistence type="predicted"/>
<organism evidence="1 2">
    <name type="scientific">Nocardioides scoriae</name>
    <dbReference type="NCBI Taxonomy" id="642780"/>
    <lineage>
        <taxon>Bacteria</taxon>
        <taxon>Bacillati</taxon>
        <taxon>Actinomycetota</taxon>
        <taxon>Actinomycetes</taxon>
        <taxon>Propionibacteriales</taxon>
        <taxon>Nocardioidaceae</taxon>
        <taxon>Nocardioides</taxon>
    </lineage>
</organism>
<name>A0A1H1XNP1_9ACTN</name>
<dbReference type="Gene3D" id="3.30.530.20">
    <property type="match status" value="1"/>
</dbReference>
<dbReference type="AlphaFoldDB" id="A0A1H1XNP1"/>
<dbReference type="RefSeq" id="WP_231916936.1">
    <property type="nucleotide sequence ID" value="NZ_LT629757.1"/>
</dbReference>
<dbReference type="SUPFAM" id="SSF55961">
    <property type="entry name" value="Bet v1-like"/>
    <property type="match status" value="1"/>
</dbReference>
<accession>A0A1H1XNP1</accession>
<evidence type="ECO:0000313" key="2">
    <source>
        <dbReference type="Proteomes" id="UP000198859"/>
    </source>
</evidence>
<dbReference type="STRING" id="642780.SAMN04488570_3537"/>
<dbReference type="EMBL" id="LT629757">
    <property type="protein sequence ID" value="SDT10459.1"/>
    <property type="molecule type" value="Genomic_DNA"/>
</dbReference>
<reference evidence="2" key="1">
    <citation type="submission" date="2016-10" db="EMBL/GenBank/DDBJ databases">
        <authorList>
            <person name="Varghese N."/>
            <person name="Submissions S."/>
        </authorList>
    </citation>
    <scope>NUCLEOTIDE SEQUENCE [LARGE SCALE GENOMIC DNA]</scope>
    <source>
        <strain evidence="2">DSM 22127</strain>
    </source>
</reference>
<dbReference type="InterPro" id="IPR019587">
    <property type="entry name" value="Polyketide_cyclase/dehydratase"/>
</dbReference>
<dbReference type="Pfam" id="PF10604">
    <property type="entry name" value="Polyketide_cyc2"/>
    <property type="match status" value="1"/>
</dbReference>
<keyword evidence="2" id="KW-1185">Reference proteome</keyword>